<dbReference type="InterPro" id="IPR001387">
    <property type="entry name" value="Cro/C1-type_HTH"/>
</dbReference>
<gene>
    <name evidence="8" type="ORF">PGRAT_07770</name>
</gene>
<dbReference type="GO" id="GO:0003700">
    <property type="term" value="F:DNA-binding transcription factor activity"/>
    <property type="evidence" value="ECO:0007669"/>
    <property type="project" value="TreeGrafter"/>
</dbReference>
<dbReference type="AlphaFoldDB" id="A0A089NEW2"/>
<keyword evidence="3" id="KW-0805">Transcription regulation</keyword>
<evidence type="ECO:0000256" key="4">
    <source>
        <dbReference type="ARBA" id="ARBA00023125"/>
    </source>
</evidence>
<feature type="domain" description="HTH lacI-type" evidence="6">
    <location>
        <begin position="2"/>
        <end position="56"/>
    </location>
</feature>
<dbReference type="InterPro" id="IPR046335">
    <property type="entry name" value="LacI/GalR-like_sensor"/>
</dbReference>
<evidence type="ECO:0000256" key="2">
    <source>
        <dbReference type="ARBA" id="ARBA00022491"/>
    </source>
</evidence>
<dbReference type="SUPFAM" id="SSF47413">
    <property type="entry name" value="lambda repressor-like DNA-binding domains"/>
    <property type="match status" value="1"/>
</dbReference>
<keyword evidence="2" id="KW-0678">Repressor</keyword>
<dbReference type="PRINTS" id="PR00036">
    <property type="entry name" value="HTHLACI"/>
</dbReference>
<evidence type="ECO:0000313" key="9">
    <source>
        <dbReference type="Proteomes" id="UP000029500"/>
    </source>
</evidence>
<dbReference type="Proteomes" id="UP000029500">
    <property type="component" value="Chromosome"/>
</dbReference>
<dbReference type="SUPFAM" id="SSF53822">
    <property type="entry name" value="Periplasmic binding protein-like I"/>
    <property type="match status" value="1"/>
</dbReference>
<dbReference type="InterPro" id="IPR000843">
    <property type="entry name" value="HTH_LacI"/>
</dbReference>
<evidence type="ECO:0000256" key="3">
    <source>
        <dbReference type="ARBA" id="ARBA00023015"/>
    </source>
</evidence>
<dbReference type="Gene3D" id="3.40.50.2300">
    <property type="match status" value="2"/>
</dbReference>
<dbReference type="CDD" id="cd01392">
    <property type="entry name" value="HTH_LacI"/>
    <property type="match status" value="1"/>
</dbReference>
<dbReference type="CDD" id="cd06291">
    <property type="entry name" value="PBP1_Qymf-like"/>
    <property type="match status" value="1"/>
</dbReference>
<dbReference type="EMBL" id="CP009287">
    <property type="protein sequence ID" value="AIQ67544.1"/>
    <property type="molecule type" value="Genomic_DNA"/>
</dbReference>
<dbReference type="OrthoDB" id="9796186at2"/>
<dbReference type="Pfam" id="PF00356">
    <property type="entry name" value="LacI"/>
    <property type="match status" value="1"/>
</dbReference>
<reference evidence="8 9" key="1">
    <citation type="submission" date="2014-08" db="EMBL/GenBank/DDBJ databases">
        <title>Comparative genomics of the Paenibacillus odorifer group.</title>
        <authorList>
            <person name="den Bakker H.C."/>
            <person name="Tsai Y.-C."/>
            <person name="Martin N."/>
            <person name="Korlach J."/>
            <person name="Wiedmann M."/>
        </authorList>
    </citation>
    <scope>NUCLEOTIDE SEQUENCE [LARGE SCALE GENOMIC DNA]</scope>
    <source>
        <strain evidence="8 9">DSM 15220</strain>
    </source>
</reference>
<keyword evidence="5" id="KW-0804">Transcription</keyword>
<dbReference type="SMART" id="SM00354">
    <property type="entry name" value="HTH_LACI"/>
    <property type="match status" value="1"/>
</dbReference>
<evidence type="ECO:0000313" key="8">
    <source>
        <dbReference type="EMBL" id="AIQ67544.1"/>
    </source>
</evidence>
<dbReference type="PROSITE" id="PS50932">
    <property type="entry name" value="HTH_LACI_2"/>
    <property type="match status" value="1"/>
</dbReference>
<name>A0A089NEW2_9BACL</name>
<dbReference type="PROSITE" id="PS50943">
    <property type="entry name" value="HTH_CROC1"/>
    <property type="match status" value="1"/>
</dbReference>
<feature type="domain" description="HTH cro/C1-type" evidence="7">
    <location>
        <begin position="3"/>
        <end position="50"/>
    </location>
</feature>
<dbReference type="Pfam" id="PF13377">
    <property type="entry name" value="Peripla_BP_3"/>
    <property type="match status" value="1"/>
</dbReference>
<keyword evidence="9" id="KW-1185">Reference proteome</keyword>
<sequence length="324" mass="36748">MATINDVAEQAGVSVTTVSRVLNNRGYISEKTRQKVYQVMDELNYQPNELARSLLRKHSNVLGLIIPSVAHPFFGELANAIESVAYQHGFKLLLCNSQLDSAKEREYVDMMRRNRVDGMILGSHTLEIGDYTHLNYPLVTIDRRIGDIPFVASDNENGGALAARLLIAKGCRKIGHLSGNMKLDMLSNLRTTGFEREARQGGVEFVTYQTELDVFDEQIYNEIIRRMFTEHPDIDGVFATSDLMALFVMKWCRTFGKEVPRDVRIIGYDDIGAASWYMPGLSTIRQPIKDMARRAVELLLEQMDDKPVERETVLPVELIEREST</sequence>
<dbReference type="PANTHER" id="PTHR30146">
    <property type="entry name" value="LACI-RELATED TRANSCRIPTIONAL REPRESSOR"/>
    <property type="match status" value="1"/>
</dbReference>
<dbReference type="HOGENOM" id="CLU_037628_6_0_9"/>
<organism evidence="8 9">
    <name type="scientific">Paenibacillus graminis</name>
    <dbReference type="NCBI Taxonomy" id="189425"/>
    <lineage>
        <taxon>Bacteria</taxon>
        <taxon>Bacillati</taxon>
        <taxon>Bacillota</taxon>
        <taxon>Bacilli</taxon>
        <taxon>Bacillales</taxon>
        <taxon>Paenibacillaceae</taxon>
        <taxon>Paenibacillus</taxon>
    </lineage>
</organism>
<dbReference type="InterPro" id="IPR010982">
    <property type="entry name" value="Lambda_DNA-bd_dom_sf"/>
</dbReference>
<dbReference type="KEGG" id="pgm:PGRAT_07770"/>
<accession>A0A089NEW2</accession>
<dbReference type="RefSeq" id="WP_042266305.1">
    <property type="nucleotide sequence ID" value="NZ_CP009287.1"/>
</dbReference>
<protein>
    <recommendedName>
        <fullName evidence="1">Catabolite control protein A</fullName>
    </recommendedName>
</protein>
<evidence type="ECO:0000259" key="6">
    <source>
        <dbReference type="PROSITE" id="PS50932"/>
    </source>
</evidence>
<evidence type="ECO:0000256" key="5">
    <source>
        <dbReference type="ARBA" id="ARBA00023163"/>
    </source>
</evidence>
<dbReference type="Gene3D" id="1.10.260.40">
    <property type="entry name" value="lambda repressor-like DNA-binding domains"/>
    <property type="match status" value="1"/>
</dbReference>
<keyword evidence="4" id="KW-0238">DNA-binding</keyword>
<evidence type="ECO:0000259" key="7">
    <source>
        <dbReference type="PROSITE" id="PS50943"/>
    </source>
</evidence>
<evidence type="ECO:0000256" key="1">
    <source>
        <dbReference type="ARBA" id="ARBA00019435"/>
    </source>
</evidence>
<dbReference type="GO" id="GO:0000976">
    <property type="term" value="F:transcription cis-regulatory region binding"/>
    <property type="evidence" value="ECO:0007669"/>
    <property type="project" value="TreeGrafter"/>
</dbReference>
<dbReference type="STRING" id="189425.PGRAT_07770"/>
<dbReference type="FunFam" id="1.10.260.40:FF:000002">
    <property type="entry name" value="HTH-type transcriptional repressor PurR"/>
    <property type="match status" value="1"/>
</dbReference>
<proteinExistence type="predicted"/>
<dbReference type="InterPro" id="IPR028082">
    <property type="entry name" value="Peripla_BP_I"/>
</dbReference>
<dbReference type="eggNOG" id="COG1609">
    <property type="taxonomic scope" value="Bacteria"/>
</dbReference>
<dbReference type="PROSITE" id="PS00356">
    <property type="entry name" value="HTH_LACI_1"/>
    <property type="match status" value="1"/>
</dbReference>
<dbReference type="PANTHER" id="PTHR30146:SF95">
    <property type="entry name" value="RIBOSE OPERON REPRESSOR"/>
    <property type="match status" value="1"/>
</dbReference>